<evidence type="ECO:0000313" key="7">
    <source>
        <dbReference type="Proteomes" id="UP000313359"/>
    </source>
</evidence>
<dbReference type="GO" id="GO:0016765">
    <property type="term" value="F:transferase activity, transferring alkyl or aryl (other than methyl) groups"/>
    <property type="evidence" value="ECO:0007669"/>
    <property type="project" value="InterPro"/>
</dbReference>
<dbReference type="InterPro" id="IPR050475">
    <property type="entry name" value="Prenyltransferase_related"/>
</dbReference>
<evidence type="ECO:0000256" key="5">
    <source>
        <dbReference type="SAM" id="Phobius"/>
    </source>
</evidence>
<dbReference type="InterPro" id="IPR000537">
    <property type="entry name" value="UbiA_prenyltransferase"/>
</dbReference>
<dbReference type="AlphaFoldDB" id="A0A5C2SA96"/>
<evidence type="ECO:0000256" key="2">
    <source>
        <dbReference type="ARBA" id="ARBA00022692"/>
    </source>
</evidence>
<keyword evidence="4 5" id="KW-0472">Membrane</keyword>
<sequence>MTVHIRNTRLSSSPYHAYTLYLFTKSDMKTILFPITLFAWCTVPHRAIAAFAKAFIWTWLYLLQFCVSNQSLSPGEDLINKPWRPIPAGRVSIGNARLLRWILLPLCLLFSYTSGVFPVGVILALGIFLHNEMRLDSHWFTRNVLNAIGYAVFDAGATSITQSGSLSQLSPRALLAHYMSIFIVLTTIHAQDFQDEAGDRLEKRRTIPIVMPNGGRTSMLVALPVWSVSLCTLFPLPVWLRAVMLALGVWVGLRFYLLRDPAADKRSYLLYNVWLAIARIAPTIDSELP</sequence>
<dbReference type="Gene3D" id="1.10.357.140">
    <property type="entry name" value="UbiA prenyltransferase"/>
    <property type="match status" value="1"/>
</dbReference>
<proteinExistence type="predicted"/>
<comment type="subcellular location">
    <subcellularLocation>
        <location evidence="1">Membrane</location>
        <topology evidence="1">Multi-pass membrane protein</topology>
    </subcellularLocation>
</comment>
<feature type="transmembrane region" description="Helical" evidence="5">
    <location>
        <begin position="102"/>
        <end position="129"/>
    </location>
</feature>
<keyword evidence="7" id="KW-1185">Reference proteome</keyword>
<dbReference type="OrthoDB" id="434972at2759"/>
<organism evidence="6 7">
    <name type="scientific">Lentinus tigrinus ALCF2SS1-6</name>
    <dbReference type="NCBI Taxonomy" id="1328759"/>
    <lineage>
        <taxon>Eukaryota</taxon>
        <taxon>Fungi</taxon>
        <taxon>Dikarya</taxon>
        <taxon>Basidiomycota</taxon>
        <taxon>Agaricomycotina</taxon>
        <taxon>Agaricomycetes</taxon>
        <taxon>Polyporales</taxon>
        <taxon>Polyporaceae</taxon>
        <taxon>Lentinus</taxon>
    </lineage>
</organism>
<dbReference type="GO" id="GO:0016020">
    <property type="term" value="C:membrane"/>
    <property type="evidence" value="ECO:0007669"/>
    <property type="project" value="UniProtKB-SubCell"/>
</dbReference>
<dbReference type="InterPro" id="IPR044878">
    <property type="entry name" value="UbiA_sf"/>
</dbReference>
<gene>
    <name evidence="6" type="ORF">L227DRAFT_611138</name>
</gene>
<name>A0A5C2SA96_9APHY</name>
<dbReference type="EMBL" id="ML122265">
    <property type="protein sequence ID" value="RPD60601.1"/>
    <property type="molecule type" value="Genomic_DNA"/>
</dbReference>
<keyword evidence="2 5" id="KW-0812">Transmembrane</keyword>
<evidence type="ECO:0000256" key="1">
    <source>
        <dbReference type="ARBA" id="ARBA00004141"/>
    </source>
</evidence>
<keyword evidence="3 5" id="KW-1133">Transmembrane helix</keyword>
<evidence type="ECO:0000313" key="6">
    <source>
        <dbReference type="EMBL" id="RPD60601.1"/>
    </source>
</evidence>
<evidence type="ECO:0000256" key="3">
    <source>
        <dbReference type="ARBA" id="ARBA00022989"/>
    </source>
</evidence>
<dbReference type="Pfam" id="PF01040">
    <property type="entry name" value="UbiA"/>
    <property type="match status" value="1"/>
</dbReference>
<dbReference type="STRING" id="1328759.A0A5C2SA96"/>
<evidence type="ECO:0008006" key="8">
    <source>
        <dbReference type="Google" id="ProtNLM"/>
    </source>
</evidence>
<dbReference type="CDD" id="cd13965">
    <property type="entry name" value="PT_UbiA_3"/>
    <property type="match status" value="1"/>
</dbReference>
<dbReference type="Proteomes" id="UP000313359">
    <property type="component" value="Unassembled WGS sequence"/>
</dbReference>
<feature type="transmembrane region" description="Helical" evidence="5">
    <location>
        <begin position="175"/>
        <end position="194"/>
    </location>
</feature>
<evidence type="ECO:0000256" key="4">
    <source>
        <dbReference type="ARBA" id="ARBA00023136"/>
    </source>
</evidence>
<reference evidence="6" key="1">
    <citation type="journal article" date="2018" name="Genome Biol. Evol.">
        <title>Genomics and development of Lentinus tigrinus, a white-rot wood-decaying mushroom with dimorphic fruiting bodies.</title>
        <authorList>
            <person name="Wu B."/>
            <person name="Xu Z."/>
            <person name="Knudson A."/>
            <person name="Carlson A."/>
            <person name="Chen N."/>
            <person name="Kovaka S."/>
            <person name="LaButti K."/>
            <person name="Lipzen A."/>
            <person name="Pennachio C."/>
            <person name="Riley R."/>
            <person name="Schakwitz W."/>
            <person name="Umezawa K."/>
            <person name="Ohm R.A."/>
            <person name="Grigoriev I.V."/>
            <person name="Nagy L.G."/>
            <person name="Gibbons J."/>
            <person name="Hibbett D."/>
        </authorList>
    </citation>
    <scope>NUCLEOTIDE SEQUENCE [LARGE SCALE GENOMIC DNA]</scope>
    <source>
        <strain evidence="6">ALCF2SS1-6</strain>
    </source>
</reference>
<protein>
    <recommendedName>
        <fullName evidence="8">UbiA prenyltransferase</fullName>
    </recommendedName>
</protein>
<feature type="transmembrane region" description="Helical" evidence="5">
    <location>
        <begin position="238"/>
        <end position="257"/>
    </location>
</feature>
<accession>A0A5C2SA96</accession>
<dbReference type="PANTHER" id="PTHR42723">
    <property type="entry name" value="CHLOROPHYLL SYNTHASE"/>
    <property type="match status" value="1"/>
</dbReference>
<dbReference type="PANTHER" id="PTHR42723:SF1">
    <property type="entry name" value="CHLOROPHYLL SYNTHASE, CHLOROPLASTIC"/>
    <property type="match status" value="1"/>
</dbReference>